<dbReference type="Pfam" id="PF17667">
    <property type="entry name" value="Pkinase_fungal"/>
    <property type="match status" value="1"/>
</dbReference>
<dbReference type="STRING" id="1328759.A0A5C2RWM3"/>
<evidence type="ECO:0000313" key="3">
    <source>
        <dbReference type="Proteomes" id="UP000313359"/>
    </source>
</evidence>
<gene>
    <name evidence="2" type="ORF">L227DRAFT_476641</name>
</gene>
<organism evidence="2 3">
    <name type="scientific">Lentinus tigrinus ALCF2SS1-6</name>
    <dbReference type="NCBI Taxonomy" id="1328759"/>
    <lineage>
        <taxon>Eukaryota</taxon>
        <taxon>Fungi</taxon>
        <taxon>Dikarya</taxon>
        <taxon>Basidiomycota</taxon>
        <taxon>Agaricomycotina</taxon>
        <taxon>Agaricomycetes</taxon>
        <taxon>Polyporales</taxon>
        <taxon>Polyporaceae</taxon>
        <taxon>Lentinus</taxon>
    </lineage>
</organism>
<dbReference type="InterPro" id="IPR040976">
    <property type="entry name" value="Pkinase_fungal"/>
</dbReference>
<dbReference type="AlphaFoldDB" id="A0A5C2RWM3"/>
<evidence type="ECO:0000259" key="1">
    <source>
        <dbReference type="Pfam" id="PF17667"/>
    </source>
</evidence>
<dbReference type="InterPro" id="IPR011009">
    <property type="entry name" value="Kinase-like_dom_sf"/>
</dbReference>
<dbReference type="OrthoDB" id="2755887at2759"/>
<name>A0A5C2RWM3_9APHY</name>
<feature type="non-terminal residue" evidence="2">
    <location>
        <position position="1"/>
    </location>
</feature>
<reference evidence="2" key="1">
    <citation type="journal article" date="2018" name="Genome Biol. Evol.">
        <title>Genomics and development of Lentinus tigrinus, a white-rot wood-decaying mushroom with dimorphic fruiting bodies.</title>
        <authorList>
            <person name="Wu B."/>
            <person name="Xu Z."/>
            <person name="Knudson A."/>
            <person name="Carlson A."/>
            <person name="Chen N."/>
            <person name="Kovaka S."/>
            <person name="LaButti K."/>
            <person name="Lipzen A."/>
            <person name="Pennachio C."/>
            <person name="Riley R."/>
            <person name="Schakwitz W."/>
            <person name="Umezawa K."/>
            <person name="Ohm R.A."/>
            <person name="Grigoriev I.V."/>
            <person name="Nagy L.G."/>
            <person name="Gibbons J."/>
            <person name="Hibbett D."/>
        </authorList>
    </citation>
    <scope>NUCLEOTIDE SEQUENCE [LARGE SCALE GENOMIC DNA]</scope>
    <source>
        <strain evidence="2">ALCF2SS1-6</strain>
    </source>
</reference>
<dbReference type="Gene3D" id="1.10.510.10">
    <property type="entry name" value="Transferase(Phosphotransferase) domain 1"/>
    <property type="match status" value="1"/>
</dbReference>
<dbReference type="SUPFAM" id="SSF56112">
    <property type="entry name" value="Protein kinase-like (PK-like)"/>
    <property type="match status" value="1"/>
</dbReference>
<feature type="non-terminal residue" evidence="2">
    <location>
        <position position="122"/>
    </location>
</feature>
<sequence>HEGAATKAKIMHCDIITWNILICPRVELDEKGVLRVKWRGILVDWELSKTITDDGHAETAPQGVSGTWKFASVYILSNPKKPMEIADEIESIFHVTLYNSLCYLRHTCKSLRDTMSDYFDHF</sequence>
<keyword evidence="3" id="KW-1185">Reference proteome</keyword>
<dbReference type="EMBL" id="ML122293">
    <property type="protein sequence ID" value="RPD55649.1"/>
    <property type="molecule type" value="Genomic_DNA"/>
</dbReference>
<accession>A0A5C2RWM3</accession>
<protein>
    <recommendedName>
        <fullName evidence="1">Fungal-type protein kinase domain-containing protein</fullName>
    </recommendedName>
</protein>
<evidence type="ECO:0000313" key="2">
    <source>
        <dbReference type="EMBL" id="RPD55649.1"/>
    </source>
</evidence>
<feature type="domain" description="Fungal-type protein kinase" evidence="1">
    <location>
        <begin position="6"/>
        <end position="98"/>
    </location>
</feature>
<dbReference type="Proteomes" id="UP000313359">
    <property type="component" value="Unassembled WGS sequence"/>
</dbReference>
<proteinExistence type="predicted"/>